<dbReference type="AlphaFoldDB" id="A0A1D8IP17"/>
<accession>A0A1D8IP17</accession>
<protein>
    <submittedName>
        <fullName evidence="7">Sodium:proton exchanger</fullName>
    </submittedName>
</protein>
<feature type="transmembrane region" description="Helical" evidence="5">
    <location>
        <begin position="256"/>
        <end position="275"/>
    </location>
</feature>
<feature type="transmembrane region" description="Helical" evidence="5">
    <location>
        <begin position="315"/>
        <end position="331"/>
    </location>
</feature>
<dbReference type="Proteomes" id="UP000095401">
    <property type="component" value="Chromosome"/>
</dbReference>
<feature type="transmembrane region" description="Helical" evidence="5">
    <location>
        <begin position="192"/>
        <end position="210"/>
    </location>
</feature>
<sequence>MDWLIGGMALLGILLGAELFTNALEHLGARYGLSEGVVGSVFAAIGTALPEAMVPVVALFSGGAEAVGQAVSVGAILGAPLMISTLSFGLLGAFMLVQGGWRRRLKPERSGLARDLLWFQMLFGLGMAALFIPSQAHALRLAVSLILVAGYAGYLWTTLRASSRLVAGGHGASADNGLFTARLWGHGVVQMWVQLLFGVGLIVWAAHGFVGAVEHLAGALGLSVLVLSLLVVPVATELPEKVNSLLWAKRGKDTLALGNLSGALVFQGSLLPALGLWLTPWQPSREVLYAALLTLIAVSWLRFANRREGLRPSWLLLNAACYAAYFYLLAAY</sequence>
<evidence type="ECO:0000259" key="6">
    <source>
        <dbReference type="Pfam" id="PF01699"/>
    </source>
</evidence>
<keyword evidence="3 5" id="KW-1133">Transmembrane helix</keyword>
<name>A0A1D8IP17_9GAMM</name>
<keyword evidence="8" id="KW-1185">Reference proteome</keyword>
<feature type="domain" description="Sodium/calcium exchanger membrane region" evidence="6">
    <location>
        <begin position="192"/>
        <end position="303"/>
    </location>
</feature>
<organism evidence="7 8">
    <name type="scientific">Acidihalobacter yilgarnensis</name>
    <dbReference type="NCBI Taxonomy" id="2819280"/>
    <lineage>
        <taxon>Bacteria</taxon>
        <taxon>Pseudomonadati</taxon>
        <taxon>Pseudomonadota</taxon>
        <taxon>Gammaproteobacteria</taxon>
        <taxon>Chromatiales</taxon>
        <taxon>Ectothiorhodospiraceae</taxon>
        <taxon>Acidihalobacter</taxon>
    </lineage>
</organism>
<dbReference type="GO" id="GO:0005262">
    <property type="term" value="F:calcium channel activity"/>
    <property type="evidence" value="ECO:0007669"/>
    <property type="project" value="TreeGrafter"/>
</dbReference>
<dbReference type="PANTHER" id="PTHR10846:SF8">
    <property type="entry name" value="INNER MEMBRANE PROTEIN YRBG"/>
    <property type="match status" value="1"/>
</dbReference>
<dbReference type="InterPro" id="IPR004481">
    <property type="entry name" value="K/Na/Ca-exchanger"/>
</dbReference>
<feature type="transmembrane region" description="Helical" evidence="5">
    <location>
        <begin position="36"/>
        <end position="60"/>
    </location>
</feature>
<dbReference type="PANTHER" id="PTHR10846">
    <property type="entry name" value="SODIUM/POTASSIUM/CALCIUM EXCHANGER"/>
    <property type="match status" value="1"/>
</dbReference>
<dbReference type="InterPro" id="IPR004837">
    <property type="entry name" value="NaCa_Exmemb"/>
</dbReference>
<feature type="transmembrane region" description="Helical" evidence="5">
    <location>
        <begin position="116"/>
        <end position="132"/>
    </location>
</feature>
<comment type="subcellular location">
    <subcellularLocation>
        <location evidence="1">Membrane</location>
        <topology evidence="1">Multi-pass membrane protein</topology>
    </subcellularLocation>
</comment>
<dbReference type="GO" id="GO:0008273">
    <property type="term" value="F:calcium, potassium:sodium antiporter activity"/>
    <property type="evidence" value="ECO:0007669"/>
    <property type="project" value="TreeGrafter"/>
</dbReference>
<proteinExistence type="predicted"/>
<feature type="transmembrane region" description="Helical" evidence="5">
    <location>
        <begin position="72"/>
        <end position="96"/>
    </location>
</feature>
<feature type="transmembrane region" description="Helical" evidence="5">
    <location>
        <begin position="287"/>
        <end position="303"/>
    </location>
</feature>
<reference evidence="8" key="1">
    <citation type="submission" date="2016-09" db="EMBL/GenBank/DDBJ databases">
        <title>Acidihalobacter prosperus F5.</title>
        <authorList>
            <person name="Khaleque H.N."/>
            <person name="Ramsay J.P."/>
            <person name="Kaksonen A.H."/>
            <person name="Boxall N.J."/>
            <person name="Watkin E.L.J."/>
        </authorList>
    </citation>
    <scope>NUCLEOTIDE SEQUENCE [LARGE SCALE GENOMIC DNA]</scope>
    <source>
        <strain evidence="8">F5</strain>
    </source>
</reference>
<dbReference type="RefSeq" id="WP_070078571.1">
    <property type="nucleotide sequence ID" value="NZ_CP017415.1"/>
</dbReference>
<dbReference type="GO" id="GO:0006874">
    <property type="term" value="P:intracellular calcium ion homeostasis"/>
    <property type="evidence" value="ECO:0007669"/>
    <property type="project" value="TreeGrafter"/>
</dbReference>
<feature type="transmembrane region" description="Helical" evidence="5">
    <location>
        <begin position="6"/>
        <end position="24"/>
    </location>
</feature>
<dbReference type="EMBL" id="CP017415">
    <property type="protein sequence ID" value="AOU98206.1"/>
    <property type="molecule type" value="Genomic_DNA"/>
</dbReference>
<keyword evidence="4 5" id="KW-0472">Membrane</keyword>
<evidence type="ECO:0000256" key="1">
    <source>
        <dbReference type="ARBA" id="ARBA00004141"/>
    </source>
</evidence>
<evidence type="ECO:0000313" key="7">
    <source>
        <dbReference type="EMBL" id="AOU98206.1"/>
    </source>
</evidence>
<evidence type="ECO:0000256" key="5">
    <source>
        <dbReference type="SAM" id="Phobius"/>
    </source>
</evidence>
<dbReference type="KEGG" id="aprs:BI364_09785"/>
<dbReference type="Gene3D" id="1.20.1420.30">
    <property type="entry name" value="NCX, central ion-binding region"/>
    <property type="match status" value="1"/>
</dbReference>
<keyword evidence="2 5" id="KW-0812">Transmembrane</keyword>
<feature type="domain" description="Sodium/calcium exchanger membrane region" evidence="6">
    <location>
        <begin position="3"/>
        <end position="158"/>
    </location>
</feature>
<gene>
    <name evidence="7" type="ORF">BI364_09785</name>
</gene>
<evidence type="ECO:0000256" key="4">
    <source>
        <dbReference type="ARBA" id="ARBA00023136"/>
    </source>
</evidence>
<evidence type="ECO:0000313" key="8">
    <source>
        <dbReference type="Proteomes" id="UP000095401"/>
    </source>
</evidence>
<dbReference type="GO" id="GO:0005886">
    <property type="term" value="C:plasma membrane"/>
    <property type="evidence" value="ECO:0007669"/>
    <property type="project" value="TreeGrafter"/>
</dbReference>
<evidence type="ECO:0000256" key="3">
    <source>
        <dbReference type="ARBA" id="ARBA00022989"/>
    </source>
</evidence>
<dbReference type="Pfam" id="PF01699">
    <property type="entry name" value="Na_Ca_ex"/>
    <property type="match status" value="2"/>
</dbReference>
<evidence type="ECO:0000256" key="2">
    <source>
        <dbReference type="ARBA" id="ARBA00022692"/>
    </source>
</evidence>
<dbReference type="InterPro" id="IPR044880">
    <property type="entry name" value="NCX_ion-bd_dom_sf"/>
</dbReference>
<feature type="transmembrane region" description="Helical" evidence="5">
    <location>
        <begin position="216"/>
        <end position="235"/>
    </location>
</feature>
<feature type="transmembrane region" description="Helical" evidence="5">
    <location>
        <begin position="138"/>
        <end position="156"/>
    </location>
</feature>